<comment type="subcellular location">
    <subcellularLocation>
        <location evidence="1 7">Membrane</location>
        <topology evidence="1 7">Multi-pass membrane protein</topology>
    </subcellularLocation>
</comment>
<protein>
    <recommendedName>
        <fullName evidence="7">Tetraspanin</fullName>
    </recommendedName>
</protein>
<dbReference type="PRINTS" id="PR00259">
    <property type="entry name" value="TMFOUR"/>
</dbReference>
<dbReference type="HOGENOM" id="CLU_055524_4_3_1"/>
<evidence type="ECO:0000256" key="4">
    <source>
        <dbReference type="ARBA" id="ARBA00022989"/>
    </source>
</evidence>
<feature type="transmembrane region" description="Helical" evidence="7">
    <location>
        <begin position="12"/>
        <end position="34"/>
    </location>
</feature>
<evidence type="ECO:0000256" key="1">
    <source>
        <dbReference type="ARBA" id="ARBA00004141"/>
    </source>
</evidence>
<evidence type="ECO:0000256" key="5">
    <source>
        <dbReference type="ARBA" id="ARBA00023136"/>
    </source>
</evidence>
<dbReference type="PANTHER" id="PTHR19282">
    <property type="entry name" value="TETRASPANIN"/>
    <property type="match status" value="1"/>
</dbReference>
<dbReference type="EnsemblMetazoa" id="tetur19g01830.1">
    <property type="protein sequence ID" value="tetur19g01830.1"/>
    <property type="gene ID" value="tetur19g01830"/>
</dbReference>
<dbReference type="GO" id="GO:0005886">
    <property type="term" value="C:plasma membrane"/>
    <property type="evidence" value="ECO:0007669"/>
    <property type="project" value="TreeGrafter"/>
</dbReference>
<dbReference type="InterPro" id="IPR000301">
    <property type="entry name" value="Tetraspanin_animals"/>
</dbReference>
<keyword evidence="6" id="KW-1015">Disulfide bond</keyword>
<feature type="transmembrane region" description="Helical" evidence="7">
    <location>
        <begin position="82"/>
        <end position="108"/>
    </location>
</feature>
<evidence type="ECO:0000256" key="6">
    <source>
        <dbReference type="PIRSR" id="PIRSR002419-1"/>
    </source>
</evidence>
<evidence type="ECO:0000256" key="7">
    <source>
        <dbReference type="RuleBase" id="RU361218"/>
    </source>
</evidence>
<dbReference type="eggNOG" id="KOG3882">
    <property type="taxonomic scope" value="Eukaryota"/>
</dbReference>
<dbReference type="PIRSF" id="PIRSF002419">
    <property type="entry name" value="Tetraspanin"/>
    <property type="match status" value="1"/>
</dbReference>
<keyword evidence="9" id="KW-1185">Reference proteome</keyword>
<evidence type="ECO:0000256" key="2">
    <source>
        <dbReference type="ARBA" id="ARBA00006840"/>
    </source>
</evidence>
<evidence type="ECO:0000313" key="9">
    <source>
        <dbReference type="Proteomes" id="UP000015104"/>
    </source>
</evidence>
<evidence type="ECO:0000313" key="8">
    <source>
        <dbReference type="EnsemblMetazoa" id="tetur19g01830.1"/>
    </source>
</evidence>
<feature type="disulfide bond" evidence="6">
    <location>
        <begin position="150"/>
        <end position="174"/>
    </location>
</feature>
<feature type="transmembrane region" description="Helical" evidence="7">
    <location>
        <begin position="208"/>
        <end position="233"/>
    </location>
</feature>
<dbReference type="PANTHER" id="PTHR19282:SF478">
    <property type="entry name" value="TETRASPANIN"/>
    <property type="match status" value="1"/>
</dbReference>
<keyword evidence="4 7" id="KW-1133">Transmembrane helix</keyword>
<accession>T1KS48</accession>
<comment type="similarity">
    <text evidence="2 7">Belongs to the tetraspanin (TM4SF) family.</text>
</comment>
<dbReference type="InterPro" id="IPR018499">
    <property type="entry name" value="Tetraspanin/Peripherin"/>
</dbReference>
<dbReference type="EMBL" id="CAEY01000422">
    <property type="status" value="NOT_ANNOTATED_CDS"/>
    <property type="molecule type" value="Genomic_DNA"/>
</dbReference>
<evidence type="ECO:0000256" key="3">
    <source>
        <dbReference type="ARBA" id="ARBA00022692"/>
    </source>
</evidence>
<feature type="transmembrane region" description="Helical" evidence="7">
    <location>
        <begin position="54"/>
        <end position="75"/>
    </location>
</feature>
<sequence length="259" mass="29528">MMSKTGYTCIRRSLCFFNFIFWVSGAVLFAFGLWLNLSLNSYSRVLSPYHLLSAGNLMIAVGFLVFSVSLCGLCGSWFQNKWLLGAFLFTIVLIMALEVVTAILGYVIRDSIRDTLRDELLVGIKYKYNVNDTNGLVSFWDAVQTNLDCCGVNSHKDWFKIDAWKDENRVPQSCCNPAITTTNLYCEEGDLREHGCYVRLKRALLENLHWVAITCVVFAFVQFFSVVSSLLMICTVDHRRNYRPGSNNRSPTYNRVPTL</sequence>
<dbReference type="InterPro" id="IPR008952">
    <property type="entry name" value="Tetraspanin_EC2_sf"/>
</dbReference>
<keyword evidence="3 7" id="KW-0812">Transmembrane</keyword>
<dbReference type="Gene3D" id="1.10.1450.10">
    <property type="entry name" value="Tetraspanin"/>
    <property type="match status" value="1"/>
</dbReference>
<name>T1KS48_TETUR</name>
<reference evidence="8" key="2">
    <citation type="submission" date="2015-06" db="UniProtKB">
        <authorList>
            <consortium name="EnsemblMetazoa"/>
        </authorList>
    </citation>
    <scope>IDENTIFICATION</scope>
</reference>
<organism evidence="8 9">
    <name type="scientific">Tetranychus urticae</name>
    <name type="common">Two-spotted spider mite</name>
    <dbReference type="NCBI Taxonomy" id="32264"/>
    <lineage>
        <taxon>Eukaryota</taxon>
        <taxon>Metazoa</taxon>
        <taxon>Ecdysozoa</taxon>
        <taxon>Arthropoda</taxon>
        <taxon>Chelicerata</taxon>
        <taxon>Arachnida</taxon>
        <taxon>Acari</taxon>
        <taxon>Acariformes</taxon>
        <taxon>Trombidiformes</taxon>
        <taxon>Prostigmata</taxon>
        <taxon>Eleutherengona</taxon>
        <taxon>Raphignathae</taxon>
        <taxon>Tetranychoidea</taxon>
        <taxon>Tetranychidae</taxon>
        <taxon>Tetranychus</taxon>
    </lineage>
</organism>
<dbReference type="Pfam" id="PF00335">
    <property type="entry name" value="Tetraspanin"/>
    <property type="match status" value="1"/>
</dbReference>
<feature type="disulfide bond" evidence="6">
    <location>
        <begin position="149"/>
        <end position="186"/>
    </location>
</feature>
<dbReference type="SUPFAM" id="SSF48652">
    <property type="entry name" value="Tetraspanin"/>
    <property type="match status" value="1"/>
</dbReference>
<proteinExistence type="inferred from homology"/>
<dbReference type="AlphaFoldDB" id="T1KS48"/>
<keyword evidence="5 7" id="KW-0472">Membrane</keyword>
<dbReference type="Proteomes" id="UP000015104">
    <property type="component" value="Unassembled WGS sequence"/>
</dbReference>
<reference evidence="9" key="1">
    <citation type="submission" date="2011-08" db="EMBL/GenBank/DDBJ databases">
        <authorList>
            <person name="Rombauts S."/>
        </authorList>
    </citation>
    <scope>NUCLEOTIDE SEQUENCE</scope>
    <source>
        <strain evidence="9">London</strain>
    </source>
</reference>